<reference evidence="2" key="1">
    <citation type="submission" date="2018-05" db="EMBL/GenBank/DDBJ databases">
        <authorList>
            <person name="Lanie J.A."/>
            <person name="Ng W.-L."/>
            <person name="Kazmierczak K.M."/>
            <person name="Andrzejewski T.M."/>
            <person name="Davidsen T.M."/>
            <person name="Wayne K.J."/>
            <person name="Tettelin H."/>
            <person name="Glass J.I."/>
            <person name="Rusch D."/>
            <person name="Podicherti R."/>
            <person name="Tsui H.-C.T."/>
            <person name="Winkler M.E."/>
        </authorList>
    </citation>
    <scope>NUCLEOTIDE SEQUENCE</scope>
</reference>
<dbReference type="AlphaFoldDB" id="A0A382S515"/>
<dbReference type="EMBL" id="UINC01125854">
    <property type="protein sequence ID" value="SVD03971.1"/>
    <property type="molecule type" value="Genomic_DNA"/>
</dbReference>
<protein>
    <submittedName>
        <fullName evidence="2">Uncharacterized protein</fullName>
    </submittedName>
</protein>
<name>A0A382S515_9ZZZZ</name>
<sequence length="127" mass="14430">MQQVLIGICLVLGLMCYYLYSQNETLTMNNMKLESAVEEQQQAMDAMKESFEKQGKALQNMSRANAEIEAEKAEYLAIFSRHNLDLLALKKPGLIEIRFRSASDAVMEGLEDDTEELYKLTVPDTDN</sequence>
<proteinExistence type="predicted"/>
<organism evidence="2">
    <name type="scientific">marine metagenome</name>
    <dbReference type="NCBI Taxonomy" id="408172"/>
    <lineage>
        <taxon>unclassified sequences</taxon>
        <taxon>metagenomes</taxon>
        <taxon>ecological metagenomes</taxon>
    </lineage>
</organism>
<feature type="coiled-coil region" evidence="1">
    <location>
        <begin position="23"/>
        <end position="78"/>
    </location>
</feature>
<gene>
    <name evidence="2" type="ORF">METZ01_LOCUS356825</name>
</gene>
<evidence type="ECO:0000313" key="2">
    <source>
        <dbReference type="EMBL" id="SVD03971.1"/>
    </source>
</evidence>
<evidence type="ECO:0000256" key="1">
    <source>
        <dbReference type="SAM" id="Coils"/>
    </source>
</evidence>
<keyword evidence="1" id="KW-0175">Coiled coil</keyword>
<accession>A0A382S515</accession>